<dbReference type="AlphaFoldDB" id="A0A372GMI4"/>
<dbReference type="Proteomes" id="UP000262882">
    <property type="component" value="Unassembled WGS sequence"/>
</dbReference>
<organism evidence="1 2">
    <name type="scientific">Actinomadura spongiicola</name>
    <dbReference type="NCBI Taxonomy" id="2303421"/>
    <lineage>
        <taxon>Bacteria</taxon>
        <taxon>Bacillati</taxon>
        <taxon>Actinomycetota</taxon>
        <taxon>Actinomycetes</taxon>
        <taxon>Streptosporangiales</taxon>
        <taxon>Thermomonosporaceae</taxon>
        <taxon>Actinomadura</taxon>
    </lineage>
</organism>
<accession>A0A372GMI4</accession>
<proteinExistence type="predicted"/>
<name>A0A372GMI4_9ACTN</name>
<reference evidence="1 2" key="1">
    <citation type="submission" date="2018-08" db="EMBL/GenBank/DDBJ databases">
        <title>Actinomadura spongicola sp. nov., isolated from marine sponge Leucetta chagosensis.</title>
        <authorList>
            <person name="Li L."/>
            <person name="Lin H.W."/>
        </authorList>
    </citation>
    <scope>NUCLEOTIDE SEQUENCE [LARGE SCALE GENOMIC DNA]</scope>
    <source>
        <strain evidence="1 2">LHW52907</strain>
    </source>
</reference>
<dbReference type="EMBL" id="QVNQ01000002">
    <property type="protein sequence ID" value="RFS86607.1"/>
    <property type="molecule type" value="Genomic_DNA"/>
</dbReference>
<evidence type="ECO:0000313" key="2">
    <source>
        <dbReference type="Proteomes" id="UP000262882"/>
    </source>
</evidence>
<gene>
    <name evidence="1" type="ORF">D0T12_08595</name>
</gene>
<comment type="caution">
    <text evidence="1">The sequence shown here is derived from an EMBL/GenBank/DDBJ whole genome shotgun (WGS) entry which is preliminary data.</text>
</comment>
<keyword evidence="2" id="KW-1185">Reference proteome</keyword>
<protein>
    <submittedName>
        <fullName evidence="1">Uncharacterized protein</fullName>
    </submittedName>
</protein>
<evidence type="ECO:0000313" key="1">
    <source>
        <dbReference type="EMBL" id="RFS86607.1"/>
    </source>
</evidence>
<sequence length="64" mass="6550">MMRRDPGAMIRSFSACPGLRRGPSGNSGAAAFLLARATSPWASLYLVSRVSPDGSGGAPGISVR</sequence>